<proteinExistence type="predicted"/>
<dbReference type="Proteomes" id="UP001085076">
    <property type="component" value="Miscellaneous, Linkage group lg07"/>
</dbReference>
<evidence type="ECO:0000256" key="1">
    <source>
        <dbReference type="SAM" id="MobiDB-lite"/>
    </source>
</evidence>
<accession>A0A9D5C7I2</accession>
<gene>
    <name evidence="2" type="ORF">J5N97_024517</name>
</gene>
<comment type="caution">
    <text evidence="2">The sequence shown here is derived from an EMBL/GenBank/DDBJ whole genome shotgun (WGS) entry which is preliminary data.</text>
</comment>
<sequence length="291" mass="33780">MENGDDVVPGGIEVRPSGGEIRLDGKEDEVVERGASLRRIVGGWDELVEIEFNKVEMGTEGSFANVVELLHHQSSLPRSRTDPVPAPLSQSQPSLPLARAISPEIWRHSQPWRQIDPETWSSKQLERKSEHESRCFCYRVLHIRYKSSCLSKPFGSQFVGQSLREKGRDTKKWQWSMEDPKKEETPMKSSSSVKSISCIKCFDALWFCYSPFHQMQNYYRYGDFDNCFGKWNALFDCLSLKTKRSSEVQEILEAREKAKPHIWTYRTVEEASANWWRMYSHIVTAPPRRDQ</sequence>
<reference evidence="2" key="1">
    <citation type="submission" date="2021-03" db="EMBL/GenBank/DDBJ databases">
        <authorList>
            <person name="Li Z."/>
            <person name="Yang C."/>
        </authorList>
    </citation>
    <scope>NUCLEOTIDE SEQUENCE</scope>
    <source>
        <strain evidence="2">Dzin_1.0</strain>
        <tissue evidence="2">Leaf</tissue>
    </source>
</reference>
<dbReference type="InterPro" id="IPR021475">
    <property type="entry name" value="Pants/Emi1-like"/>
</dbReference>
<dbReference type="Pfam" id="PF11326">
    <property type="entry name" value="PANTS-like"/>
    <property type="match status" value="1"/>
</dbReference>
<feature type="region of interest" description="Disordered" evidence="1">
    <location>
        <begin position="1"/>
        <end position="20"/>
    </location>
</feature>
<reference evidence="2" key="2">
    <citation type="journal article" date="2022" name="Hortic Res">
        <title>The genome of Dioscorea zingiberensis sheds light on the biosynthesis, origin and evolution of the medicinally important diosgenin saponins.</title>
        <authorList>
            <person name="Li Y."/>
            <person name="Tan C."/>
            <person name="Li Z."/>
            <person name="Guo J."/>
            <person name="Li S."/>
            <person name="Chen X."/>
            <person name="Wang C."/>
            <person name="Dai X."/>
            <person name="Yang H."/>
            <person name="Song W."/>
            <person name="Hou L."/>
            <person name="Xu J."/>
            <person name="Tong Z."/>
            <person name="Xu A."/>
            <person name="Yuan X."/>
            <person name="Wang W."/>
            <person name="Yang Q."/>
            <person name="Chen L."/>
            <person name="Sun Z."/>
            <person name="Wang K."/>
            <person name="Pan B."/>
            <person name="Chen J."/>
            <person name="Bao Y."/>
            <person name="Liu F."/>
            <person name="Qi X."/>
            <person name="Gang D.R."/>
            <person name="Wen J."/>
            <person name="Li J."/>
        </authorList>
    </citation>
    <scope>NUCLEOTIDE SEQUENCE</scope>
    <source>
        <strain evidence="2">Dzin_1.0</strain>
    </source>
</reference>
<evidence type="ECO:0000313" key="2">
    <source>
        <dbReference type="EMBL" id="KAJ0967600.1"/>
    </source>
</evidence>
<dbReference type="EMBL" id="JAGGNH010000007">
    <property type="protein sequence ID" value="KAJ0967600.1"/>
    <property type="molecule type" value="Genomic_DNA"/>
</dbReference>
<organism evidence="2 3">
    <name type="scientific">Dioscorea zingiberensis</name>
    <dbReference type="NCBI Taxonomy" id="325984"/>
    <lineage>
        <taxon>Eukaryota</taxon>
        <taxon>Viridiplantae</taxon>
        <taxon>Streptophyta</taxon>
        <taxon>Embryophyta</taxon>
        <taxon>Tracheophyta</taxon>
        <taxon>Spermatophyta</taxon>
        <taxon>Magnoliopsida</taxon>
        <taxon>Liliopsida</taxon>
        <taxon>Dioscoreales</taxon>
        <taxon>Dioscoreaceae</taxon>
        <taxon>Dioscorea</taxon>
    </lineage>
</organism>
<dbReference type="PANTHER" id="PTHR28052">
    <property type="entry name" value="UPF0545 PROTEIN C22ORF39"/>
    <property type="match status" value="1"/>
</dbReference>
<dbReference type="OrthoDB" id="2017405at2759"/>
<feature type="region of interest" description="Disordered" evidence="1">
    <location>
        <begin position="74"/>
        <end position="94"/>
    </location>
</feature>
<protein>
    <submittedName>
        <fullName evidence="2">Uncharacterized protein</fullName>
    </submittedName>
</protein>
<dbReference type="AlphaFoldDB" id="A0A9D5C7I2"/>
<keyword evidence="3" id="KW-1185">Reference proteome</keyword>
<dbReference type="PANTHER" id="PTHR28052:SF1">
    <property type="entry name" value="UPF0545 PROTEIN C22ORF39"/>
    <property type="match status" value="1"/>
</dbReference>
<name>A0A9D5C7I2_9LILI</name>
<evidence type="ECO:0000313" key="3">
    <source>
        <dbReference type="Proteomes" id="UP001085076"/>
    </source>
</evidence>